<keyword evidence="1" id="KW-0378">Hydrolase</keyword>
<dbReference type="InterPro" id="IPR006439">
    <property type="entry name" value="HAD-SF_hydro_IA"/>
</dbReference>
<dbReference type="SFLD" id="SFLDS00003">
    <property type="entry name" value="Haloacid_Dehalogenase"/>
    <property type="match status" value="1"/>
</dbReference>
<organism evidence="1 2">
    <name type="scientific">Blautia segnis</name>
    <dbReference type="NCBI Taxonomy" id="2763030"/>
    <lineage>
        <taxon>Bacteria</taxon>
        <taxon>Bacillati</taxon>
        <taxon>Bacillota</taxon>
        <taxon>Clostridia</taxon>
        <taxon>Lachnospirales</taxon>
        <taxon>Lachnospiraceae</taxon>
        <taxon>Blautia</taxon>
    </lineage>
</organism>
<dbReference type="Gene3D" id="1.10.150.240">
    <property type="entry name" value="Putative phosphatase, domain 2"/>
    <property type="match status" value="1"/>
</dbReference>
<dbReference type="Pfam" id="PF13419">
    <property type="entry name" value="HAD_2"/>
    <property type="match status" value="1"/>
</dbReference>
<sequence>MIKACIFDLDGTLAYTLDSMAAVGNQVVRKFGLNPMPVENYRYYCGNGADMLVKRLLIDAGDKELVHYEEARKLYRTEFDKDPFYKIQHYPGMPETLKTLKQNGVKLGVCSNKPHEAAVKVVKRMFGDQVFDMVMGQSDSIRKKPAPDGPLKIAEAFGVLPEECMYLGDSGTDMQTGKAAGMYTVGVLWGYREKEELLKNGADALVESPEDILDLYEEKCSK</sequence>
<dbReference type="GO" id="GO:0005829">
    <property type="term" value="C:cytosol"/>
    <property type="evidence" value="ECO:0007669"/>
    <property type="project" value="TreeGrafter"/>
</dbReference>
<dbReference type="SFLD" id="SFLDG01135">
    <property type="entry name" value="C1.5.6:_HAD__Beta-PGM__Phospha"/>
    <property type="match status" value="1"/>
</dbReference>
<dbReference type="InterPro" id="IPR036412">
    <property type="entry name" value="HAD-like_sf"/>
</dbReference>
<evidence type="ECO:0000313" key="1">
    <source>
        <dbReference type="EMBL" id="MBC5651738.1"/>
    </source>
</evidence>
<dbReference type="FunFam" id="3.40.50.1000:FF:000022">
    <property type="entry name" value="Phosphoglycolate phosphatase"/>
    <property type="match status" value="1"/>
</dbReference>
<comment type="caution">
    <text evidence="1">The sequence shown here is derived from an EMBL/GenBank/DDBJ whole genome shotgun (WGS) entry which is preliminary data.</text>
</comment>
<dbReference type="PANTHER" id="PTHR43434">
    <property type="entry name" value="PHOSPHOGLYCOLATE PHOSPHATASE"/>
    <property type="match status" value="1"/>
</dbReference>
<dbReference type="InterPro" id="IPR023214">
    <property type="entry name" value="HAD_sf"/>
</dbReference>
<accession>A0A8I0AK11</accession>
<dbReference type="PRINTS" id="PR00413">
    <property type="entry name" value="HADHALOGNASE"/>
</dbReference>
<dbReference type="InterPro" id="IPR050155">
    <property type="entry name" value="HAD-like_hydrolase_sf"/>
</dbReference>
<reference evidence="1 2" key="1">
    <citation type="submission" date="2020-08" db="EMBL/GenBank/DDBJ databases">
        <title>Genome public.</title>
        <authorList>
            <person name="Liu C."/>
            <person name="Sun Q."/>
        </authorList>
    </citation>
    <scope>NUCLEOTIDE SEQUENCE [LARGE SCALE GENOMIC DNA]</scope>
    <source>
        <strain evidence="1 2">BX17</strain>
    </source>
</reference>
<dbReference type="EMBL" id="JACOOT010000026">
    <property type="protein sequence ID" value="MBC5651738.1"/>
    <property type="molecule type" value="Genomic_DNA"/>
</dbReference>
<keyword evidence="2" id="KW-1185">Reference proteome</keyword>
<name>A0A8I0AK11_9FIRM</name>
<dbReference type="Proteomes" id="UP000652847">
    <property type="component" value="Unassembled WGS sequence"/>
</dbReference>
<dbReference type="AlphaFoldDB" id="A0A8I0AK11"/>
<dbReference type="InterPro" id="IPR041492">
    <property type="entry name" value="HAD_2"/>
</dbReference>
<dbReference type="GO" id="GO:0008967">
    <property type="term" value="F:phosphoglycolate phosphatase activity"/>
    <property type="evidence" value="ECO:0007669"/>
    <property type="project" value="TreeGrafter"/>
</dbReference>
<dbReference type="InterPro" id="IPR023198">
    <property type="entry name" value="PGP-like_dom2"/>
</dbReference>
<dbReference type="PANTHER" id="PTHR43434:SF1">
    <property type="entry name" value="PHOSPHOGLYCOLATE PHOSPHATASE"/>
    <property type="match status" value="1"/>
</dbReference>
<dbReference type="NCBIfam" id="TIGR01549">
    <property type="entry name" value="HAD-SF-IA-v1"/>
    <property type="match status" value="1"/>
</dbReference>
<dbReference type="RefSeq" id="WP_117854040.1">
    <property type="nucleotide sequence ID" value="NZ_JACOOT010000026.1"/>
</dbReference>
<dbReference type="Gene3D" id="3.40.50.1000">
    <property type="entry name" value="HAD superfamily/HAD-like"/>
    <property type="match status" value="1"/>
</dbReference>
<evidence type="ECO:0000313" key="2">
    <source>
        <dbReference type="Proteomes" id="UP000652847"/>
    </source>
</evidence>
<dbReference type="SFLD" id="SFLDG01129">
    <property type="entry name" value="C1.5:_HAD__Beta-PGM__Phosphata"/>
    <property type="match status" value="1"/>
</dbReference>
<gene>
    <name evidence="1" type="ORF">H8S54_11590</name>
</gene>
<dbReference type="SUPFAM" id="SSF56784">
    <property type="entry name" value="HAD-like"/>
    <property type="match status" value="1"/>
</dbReference>
<protein>
    <submittedName>
        <fullName evidence="1">HAD family hydrolase</fullName>
    </submittedName>
</protein>
<dbReference type="GO" id="GO:0006281">
    <property type="term" value="P:DNA repair"/>
    <property type="evidence" value="ECO:0007669"/>
    <property type="project" value="TreeGrafter"/>
</dbReference>
<proteinExistence type="predicted"/>
<dbReference type="NCBIfam" id="TIGR01509">
    <property type="entry name" value="HAD-SF-IA-v3"/>
    <property type="match status" value="1"/>
</dbReference>